<dbReference type="Proteomes" id="UP000828390">
    <property type="component" value="Unassembled WGS sequence"/>
</dbReference>
<evidence type="ECO:0000256" key="1">
    <source>
        <dbReference type="SAM" id="MobiDB-lite"/>
    </source>
</evidence>
<feature type="compositionally biased region" description="Polar residues" evidence="1">
    <location>
        <begin position="158"/>
        <end position="168"/>
    </location>
</feature>
<dbReference type="AlphaFoldDB" id="A0A9D4GW86"/>
<gene>
    <name evidence="2" type="ORF">DPMN_072665</name>
    <name evidence="3" type="ORF">DPMN_124540</name>
</gene>
<evidence type="ECO:0000313" key="3">
    <source>
        <dbReference type="EMBL" id="KAH3822750.1"/>
    </source>
</evidence>
<evidence type="ECO:0000313" key="2">
    <source>
        <dbReference type="EMBL" id="KAH3712906.1"/>
    </source>
</evidence>
<accession>A0A9D4GW86</accession>
<reference evidence="3" key="2">
    <citation type="submission" date="2020-11" db="EMBL/GenBank/DDBJ databases">
        <authorList>
            <person name="McCartney M.A."/>
            <person name="Auch B."/>
            <person name="Kono T."/>
            <person name="Mallez S."/>
            <person name="Becker A."/>
            <person name="Gohl D.M."/>
            <person name="Silverstein K.A.T."/>
            <person name="Koren S."/>
            <person name="Bechman K.B."/>
            <person name="Herman A."/>
            <person name="Abrahante J.E."/>
            <person name="Garbe J."/>
        </authorList>
    </citation>
    <scope>NUCLEOTIDE SEQUENCE</scope>
    <source>
        <strain evidence="3">Duluth1</strain>
        <tissue evidence="3">Whole animal</tissue>
    </source>
</reference>
<dbReference type="EMBL" id="JAIWYP010000005">
    <property type="protein sequence ID" value="KAH3822750.1"/>
    <property type="molecule type" value="Genomic_DNA"/>
</dbReference>
<protein>
    <submittedName>
        <fullName evidence="3">Uncharacterized protein</fullName>
    </submittedName>
</protein>
<sequence length="180" mass="20475">MYTNESDDSDDDFCDMPAESTSLLTYSNKHQGSDEFEAQYLYEEIDETSLKMYCIDRIQLIQEDLKDPTLTMSERCVHKTNLSAMNNLLSNLRLSEKIKLGSLNNSQYTDAVILQKQVVCNLAGQKEYSDLIRPVVLDQPHVKPSITDFDKNINEYSPSSILKQPTSKNNKHVSEPCLAV</sequence>
<organism evidence="3 4">
    <name type="scientific">Dreissena polymorpha</name>
    <name type="common">Zebra mussel</name>
    <name type="synonym">Mytilus polymorpha</name>
    <dbReference type="NCBI Taxonomy" id="45954"/>
    <lineage>
        <taxon>Eukaryota</taxon>
        <taxon>Metazoa</taxon>
        <taxon>Spiralia</taxon>
        <taxon>Lophotrochozoa</taxon>
        <taxon>Mollusca</taxon>
        <taxon>Bivalvia</taxon>
        <taxon>Autobranchia</taxon>
        <taxon>Heteroconchia</taxon>
        <taxon>Euheterodonta</taxon>
        <taxon>Imparidentia</taxon>
        <taxon>Neoheterodontei</taxon>
        <taxon>Myida</taxon>
        <taxon>Dreissenoidea</taxon>
        <taxon>Dreissenidae</taxon>
        <taxon>Dreissena</taxon>
    </lineage>
</organism>
<evidence type="ECO:0000313" key="4">
    <source>
        <dbReference type="Proteomes" id="UP000828390"/>
    </source>
</evidence>
<dbReference type="EMBL" id="JAIWYP010000014">
    <property type="protein sequence ID" value="KAH3712906.1"/>
    <property type="molecule type" value="Genomic_DNA"/>
</dbReference>
<name>A0A9D4GW86_DREPO</name>
<feature type="region of interest" description="Disordered" evidence="1">
    <location>
        <begin position="158"/>
        <end position="180"/>
    </location>
</feature>
<keyword evidence="4" id="KW-1185">Reference proteome</keyword>
<reference evidence="3" key="1">
    <citation type="journal article" date="2019" name="bioRxiv">
        <title>The Genome of the Zebra Mussel, Dreissena polymorpha: A Resource for Invasive Species Research.</title>
        <authorList>
            <person name="McCartney M.A."/>
            <person name="Auch B."/>
            <person name="Kono T."/>
            <person name="Mallez S."/>
            <person name="Zhang Y."/>
            <person name="Obille A."/>
            <person name="Becker A."/>
            <person name="Abrahante J.E."/>
            <person name="Garbe J."/>
            <person name="Badalamenti J.P."/>
            <person name="Herman A."/>
            <person name="Mangelson H."/>
            <person name="Liachko I."/>
            <person name="Sullivan S."/>
            <person name="Sone E.D."/>
            <person name="Koren S."/>
            <person name="Silverstein K.A.T."/>
            <person name="Beckman K.B."/>
            <person name="Gohl D.M."/>
        </authorList>
    </citation>
    <scope>NUCLEOTIDE SEQUENCE</scope>
    <source>
        <strain evidence="3">Duluth1</strain>
        <tissue evidence="3">Whole animal</tissue>
    </source>
</reference>
<proteinExistence type="predicted"/>
<comment type="caution">
    <text evidence="3">The sequence shown here is derived from an EMBL/GenBank/DDBJ whole genome shotgun (WGS) entry which is preliminary data.</text>
</comment>